<comment type="subcellular location">
    <subcellularLocation>
        <location evidence="6">Cytoplasm</location>
    </subcellularLocation>
</comment>
<comment type="catalytic activity">
    <reaction evidence="6">
        <text>L-lysyl-[protein] + 3 S-adenosyl-L-methionine = N(6),N(6),N(6)-trimethyl-L-lysyl-[protein] + 3 S-adenosyl-L-homocysteine + 3 H(+)</text>
        <dbReference type="Rhea" id="RHEA:54192"/>
        <dbReference type="Rhea" id="RHEA-COMP:9752"/>
        <dbReference type="Rhea" id="RHEA-COMP:13826"/>
        <dbReference type="ChEBI" id="CHEBI:15378"/>
        <dbReference type="ChEBI" id="CHEBI:29969"/>
        <dbReference type="ChEBI" id="CHEBI:57856"/>
        <dbReference type="ChEBI" id="CHEBI:59789"/>
        <dbReference type="ChEBI" id="CHEBI:61961"/>
    </reaction>
</comment>
<dbReference type="HAMAP" id="MF_00735">
    <property type="entry name" value="Methyltr_PrmA"/>
    <property type="match status" value="1"/>
</dbReference>
<gene>
    <name evidence="6" type="primary">prmA</name>
    <name evidence="7" type="ORF">ENJ51_00230</name>
</gene>
<dbReference type="AlphaFoldDB" id="A0A7V2SY52"/>
<evidence type="ECO:0000256" key="4">
    <source>
        <dbReference type="ARBA" id="ARBA00022679"/>
    </source>
</evidence>
<feature type="binding site" evidence="6">
    <location>
        <position position="237"/>
    </location>
    <ligand>
        <name>S-adenosyl-L-methionine</name>
        <dbReference type="ChEBI" id="CHEBI:59789"/>
    </ligand>
</feature>
<dbReference type="GO" id="GO:0032259">
    <property type="term" value="P:methylation"/>
    <property type="evidence" value="ECO:0007669"/>
    <property type="project" value="UniProtKB-KW"/>
</dbReference>
<dbReference type="PANTHER" id="PTHR43648">
    <property type="entry name" value="ELECTRON TRANSFER FLAVOPROTEIN BETA SUBUNIT LYSINE METHYLTRANSFERASE"/>
    <property type="match status" value="1"/>
</dbReference>
<dbReference type="GO" id="GO:0005829">
    <property type="term" value="C:cytosol"/>
    <property type="evidence" value="ECO:0007669"/>
    <property type="project" value="TreeGrafter"/>
</dbReference>
<evidence type="ECO:0000256" key="5">
    <source>
        <dbReference type="ARBA" id="ARBA00022691"/>
    </source>
</evidence>
<accession>A0A7V2SY52</accession>
<dbReference type="Pfam" id="PF06325">
    <property type="entry name" value="PrmA"/>
    <property type="match status" value="1"/>
</dbReference>
<evidence type="ECO:0000256" key="1">
    <source>
        <dbReference type="ARBA" id="ARBA00009741"/>
    </source>
</evidence>
<evidence type="ECO:0000256" key="3">
    <source>
        <dbReference type="ARBA" id="ARBA00022603"/>
    </source>
</evidence>
<dbReference type="InterPro" id="IPR004498">
    <property type="entry name" value="Ribosomal_PrmA_MeTrfase"/>
</dbReference>
<keyword evidence="5 6" id="KW-0949">S-adenosyl-L-methionine</keyword>
<name>A0A7V2SY52_LEUMU</name>
<comment type="caution">
    <text evidence="7">The sequence shown here is derived from an EMBL/GenBank/DDBJ whole genome shotgun (WGS) entry which is preliminary data.</text>
</comment>
<feature type="binding site" evidence="6">
    <location>
        <position position="173"/>
    </location>
    <ligand>
        <name>S-adenosyl-L-methionine</name>
        <dbReference type="ChEBI" id="CHEBI:59789"/>
    </ligand>
</feature>
<dbReference type="Gene3D" id="3.40.50.150">
    <property type="entry name" value="Vaccinia Virus protein VP39"/>
    <property type="match status" value="1"/>
</dbReference>
<dbReference type="GO" id="GO:0016279">
    <property type="term" value="F:protein-lysine N-methyltransferase activity"/>
    <property type="evidence" value="ECO:0007669"/>
    <property type="project" value="TreeGrafter"/>
</dbReference>
<dbReference type="NCBIfam" id="TIGR00406">
    <property type="entry name" value="prmA"/>
    <property type="match status" value="1"/>
</dbReference>
<dbReference type="EC" id="2.1.1.-" evidence="6"/>
<keyword evidence="7" id="KW-0687">Ribonucleoprotein</keyword>
<dbReference type="Proteomes" id="UP000885750">
    <property type="component" value="Unassembled WGS sequence"/>
</dbReference>
<dbReference type="PIRSF" id="PIRSF000401">
    <property type="entry name" value="RPL11_MTase"/>
    <property type="match status" value="1"/>
</dbReference>
<evidence type="ECO:0000313" key="7">
    <source>
        <dbReference type="EMBL" id="HFC91217.1"/>
    </source>
</evidence>
<sequence>MTFSTHKQEWQQINCYCHRAFQDEISQCMETANALSITFQDAGDTPVLEPLPGETPLWDDLILTALFGGDDDLSTLLLSLEHNKQQWKISHIDLERIEDQDWERAWMDDFKPMKFGENLWIYPSWNELPEDHSTKIILDPGLAFGSGTHPTTALCLEWLDANPPHGLSVIDYGCGSGILAIAAAKLGAGVIIATDIDHQALIATNDNRLKNQIPESAIETYFPEDMPTEPVELLIANILSGPLVALAETFAQLTKPNGTIVLSGILKEQTKHIVTAYQAYFSGIQVTQKGDWIRVTAQRNQ</sequence>
<organism evidence="7">
    <name type="scientific">Leucothrix mucor</name>
    <dbReference type="NCBI Taxonomy" id="45248"/>
    <lineage>
        <taxon>Bacteria</taxon>
        <taxon>Pseudomonadati</taxon>
        <taxon>Pseudomonadota</taxon>
        <taxon>Gammaproteobacteria</taxon>
        <taxon>Thiotrichales</taxon>
        <taxon>Thiotrichaceae</taxon>
        <taxon>Leucothrix</taxon>
    </lineage>
</organism>
<dbReference type="PANTHER" id="PTHR43648:SF1">
    <property type="entry name" value="ELECTRON TRANSFER FLAVOPROTEIN BETA SUBUNIT LYSINE METHYLTRANSFERASE"/>
    <property type="match status" value="1"/>
</dbReference>
<dbReference type="EMBL" id="DRMS01000007">
    <property type="protein sequence ID" value="HFC91217.1"/>
    <property type="molecule type" value="Genomic_DNA"/>
</dbReference>
<comment type="similarity">
    <text evidence="1 6">Belongs to the methyltransferase superfamily. PrmA family.</text>
</comment>
<dbReference type="SUPFAM" id="SSF53335">
    <property type="entry name" value="S-adenosyl-L-methionine-dependent methyltransferases"/>
    <property type="match status" value="1"/>
</dbReference>
<keyword evidence="4 6" id="KW-0808">Transferase</keyword>
<keyword evidence="3 6" id="KW-0489">Methyltransferase</keyword>
<feature type="binding site" evidence="6">
    <location>
        <position position="195"/>
    </location>
    <ligand>
        <name>S-adenosyl-L-methionine</name>
        <dbReference type="ChEBI" id="CHEBI:59789"/>
    </ligand>
</feature>
<protein>
    <recommendedName>
        <fullName evidence="6">Ribosomal protein L11 methyltransferase</fullName>
        <shortName evidence="6">L11 Mtase</shortName>
        <ecNumber evidence="6">2.1.1.-</ecNumber>
    </recommendedName>
</protein>
<dbReference type="InterPro" id="IPR050078">
    <property type="entry name" value="Ribosomal_L11_MeTrfase_PrmA"/>
</dbReference>
<dbReference type="GO" id="GO:0005840">
    <property type="term" value="C:ribosome"/>
    <property type="evidence" value="ECO:0007669"/>
    <property type="project" value="UniProtKB-KW"/>
</dbReference>
<keyword evidence="7" id="KW-0689">Ribosomal protein</keyword>
<evidence type="ECO:0000256" key="6">
    <source>
        <dbReference type="HAMAP-Rule" id="MF_00735"/>
    </source>
</evidence>
<keyword evidence="2 6" id="KW-0963">Cytoplasm</keyword>
<reference evidence="7" key="1">
    <citation type="journal article" date="2020" name="mSystems">
        <title>Genome- and Community-Level Interaction Insights into Carbon Utilization and Element Cycling Functions of Hydrothermarchaeota in Hydrothermal Sediment.</title>
        <authorList>
            <person name="Zhou Z."/>
            <person name="Liu Y."/>
            <person name="Xu W."/>
            <person name="Pan J."/>
            <person name="Luo Z.H."/>
            <person name="Li M."/>
        </authorList>
    </citation>
    <scope>NUCLEOTIDE SEQUENCE [LARGE SCALE GENOMIC DNA]</scope>
    <source>
        <strain evidence="7">HyVt-493</strain>
    </source>
</reference>
<dbReference type="InterPro" id="IPR029063">
    <property type="entry name" value="SAM-dependent_MTases_sf"/>
</dbReference>
<feature type="binding site" evidence="6">
    <location>
        <position position="152"/>
    </location>
    <ligand>
        <name>S-adenosyl-L-methionine</name>
        <dbReference type="ChEBI" id="CHEBI:59789"/>
    </ligand>
</feature>
<comment type="function">
    <text evidence="6">Methylates ribosomal protein L11.</text>
</comment>
<proteinExistence type="inferred from homology"/>
<evidence type="ECO:0000256" key="2">
    <source>
        <dbReference type="ARBA" id="ARBA00022490"/>
    </source>
</evidence>